<evidence type="ECO:0000313" key="2">
    <source>
        <dbReference type="Proteomes" id="UP000640274"/>
    </source>
</evidence>
<proteinExistence type="predicted"/>
<gene>
    <name evidence="1" type="ORF">JFN88_22780</name>
</gene>
<organism evidence="1 2">
    <name type="scientific">Paenibacillus roseus</name>
    <dbReference type="NCBI Taxonomy" id="2798579"/>
    <lineage>
        <taxon>Bacteria</taxon>
        <taxon>Bacillati</taxon>
        <taxon>Bacillota</taxon>
        <taxon>Bacilli</taxon>
        <taxon>Bacillales</taxon>
        <taxon>Paenibacillaceae</taxon>
        <taxon>Paenibacillus</taxon>
    </lineage>
</organism>
<evidence type="ECO:0000313" key="1">
    <source>
        <dbReference type="EMBL" id="MBJ6364046.1"/>
    </source>
</evidence>
<dbReference type="InterPro" id="IPR009702">
    <property type="entry name" value="DUF1284"/>
</dbReference>
<dbReference type="Pfam" id="PF06935">
    <property type="entry name" value="DUF1284"/>
    <property type="match status" value="1"/>
</dbReference>
<sequence>MAVLLRGHHVLCLLGYRGKGYSDDFCTNMTAIYETLRTKPDTVIEIIEGPDDICRAFPPDQPHHCRNQSVYQKDNEILQAVGIEQGRIMTWAEVVQAASRVEPDDIRTLCSNCEWEPLGLCREGVRHIRQAGVLRELP</sequence>
<protein>
    <submittedName>
        <fullName evidence="1">DUF1284 domain-containing protein</fullName>
    </submittedName>
</protein>
<dbReference type="EMBL" id="JAELUP010000113">
    <property type="protein sequence ID" value="MBJ6364046.1"/>
    <property type="molecule type" value="Genomic_DNA"/>
</dbReference>
<keyword evidence="2" id="KW-1185">Reference proteome</keyword>
<dbReference type="AlphaFoldDB" id="A0A934MRA2"/>
<dbReference type="RefSeq" id="WP_199021651.1">
    <property type="nucleotide sequence ID" value="NZ_JAELUP010000113.1"/>
</dbReference>
<accession>A0A934MRA2</accession>
<dbReference type="Proteomes" id="UP000640274">
    <property type="component" value="Unassembled WGS sequence"/>
</dbReference>
<name>A0A934MRA2_9BACL</name>
<reference evidence="1" key="1">
    <citation type="submission" date="2020-12" db="EMBL/GenBank/DDBJ databases">
        <authorList>
            <person name="Huq M.A."/>
        </authorList>
    </citation>
    <scope>NUCLEOTIDE SEQUENCE</scope>
    <source>
        <strain evidence="1">MAHUQ-46</strain>
    </source>
</reference>
<comment type="caution">
    <text evidence="1">The sequence shown here is derived from an EMBL/GenBank/DDBJ whole genome shotgun (WGS) entry which is preliminary data.</text>
</comment>